<name>X6LTE8_RETFI</name>
<dbReference type="Gene3D" id="3.40.50.300">
    <property type="entry name" value="P-loop containing nucleotide triphosphate hydrolases"/>
    <property type="match status" value="1"/>
</dbReference>
<dbReference type="PRINTS" id="PR00318">
    <property type="entry name" value="GPROTEINA"/>
</dbReference>
<dbReference type="GO" id="GO:0005737">
    <property type="term" value="C:cytoplasm"/>
    <property type="evidence" value="ECO:0007669"/>
    <property type="project" value="TreeGrafter"/>
</dbReference>
<evidence type="ECO:0000256" key="4">
    <source>
        <dbReference type="ARBA" id="ARBA00023224"/>
    </source>
</evidence>
<dbReference type="SUPFAM" id="SSF52540">
    <property type="entry name" value="P-loop containing nucleoside triphosphate hydrolases"/>
    <property type="match status" value="1"/>
</dbReference>
<gene>
    <name evidence="6" type="ORF">RFI_33392</name>
</gene>
<dbReference type="InterPro" id="IPR027417">
    <property type="entry name" value="P-loop_NTPase"/>
</dbReference>
<organism evidence="6 7">
    <name type="scientific">Reticulomyxa filosa</name>
    <dbReference type="NCBI Taxonomy" id="46433"/>
    <lineage>
        <taxon>Eukaryota</taxon>
        <taxon>Sar</taxon>
        <taxon>Rhizaria</taxon>
        <taxon>Retaria</taxon>
        <taxon>Foraminifera</taxon>
        <taxon>Monothalamids</taxon>
        <taxon>Reticulomyxidae</taxon>
        <taxon>Reticulomyxa</taxon>
    </lineage>
</organism>
<dbReference type="PANTHER" id="PTHR10218:SF302">
    <property type="entry name" value="GUANINE NUCLEOTIDE-BINDING PROTEIN ALPHA-5 SUBUNIT"/>
    <property type="match status" value="1"/>
</dbReference>
<dbReference type="EMBL" id="ASPP01030849">
    <property type="protein sequence ID" value="ETO04010.1"/>
    <property type="molecule type" value="Genomic_DNA"/>
</dbReference>
<dbReference type="AlphaFoldDB" id="X6LTE8"/>
<dbReference type="InterPro" id="IPR001019">
    <property type="entry name" value="Gprotein_alpha_su"/>
</dbReference>
<dbReference type="GO" id="GO:0001664">
    <property type="term" value="F:G protein-coupled receptor binding"/>
    <property type="evidence" value="ECO:0007669"/>
    <property type="project" value="TreeGrafter"/>
</dbReference>
<dbReference type="Pfam" id="PF00503">
    <property type="entry name" value="G-alpha"/>
    <property type="match status" value="1"/>
</dbReference>
<dbReference type="Proteomes" id="UP000023152">
    <property type="component" value="Unassembled WGS sequence"/>
</dbReference>
<feature type="binding site" evidence="5">
    <location>
        <begin position="17"/>
        <end position="21"/>
    </location>
    <ligand>
        <name>GTP</name>
        <dbReference type="ChEBI" id="CHEBI:37565"/>
    </ligand>
</feature>
<dbReference type="GO" id="GO:0031683">
    <property type="term" value="F:G-protein beta/gamma-subunit complex binding"/>
    <property type="evidence" value="ECO:0007669"/>
    <property type="project" value="InterPro"/>
</dbReference>
<evidence type="ECO:0000256" key="3">
    <source>
        <dbReference type="ARBA" id="ARBA00023134"/>
    </source>
</evidence>
<dbReference type="GO" id="GO:0007188">
    <property type="term" value="P:adenylate cyclase-modulating G protein-coupled receptor signaling pathway"/>
    <property type="evidence" value="ECO:0007669"/>
    <property type="project" value="TreeGrafter"/>
</dbReference>
<evidence type="ECO:0000256" key="2">
    <source>
        <dbReference type="ARBA" id="ARBA00022741"/>
    </source>
</evidence>
<keyword evidence="2 5" id="KW-0547">Nucleotide-binding</keyword>
<dbReference type="PROSITE" id="PS51882">
    <property type="entry name" value="G_ALPHA"/>
    <property type="match status" value="1"/>
</dbReference>
<evidence type="ECO:0000256" key="5">
    <source>
        <dbReference type="PIRSR" id="PIRSR601019-1"/>
    </source>
</evidence>
<proteinExistence type="predicted"/>
<evidence type="ECO:0000256" key="1">
    <source>
        <dbReference type="ARBA" id="ARBA00022723"/>
    </source>
</evidence>
<keyword evidence="3 5" id="KW-0342">GTP-binding</keyword>
<dbReference type="GO" id="GO:0005525">
    <property type="term" value="F:GTP binding"/>
    <property type="evidence" value="ECO:0007669"/>
    <property type="project" value="UniProtKB-KW"/>
</dbReference>
<evidence type="ECO:0000313" key="7">
    <source>
        <dbReference type="Proteomes" id="UP000023152"/>
    </source>
</evidence>
<protein>
    <submittedName>
        <fullName evidence="6">G-protein alpha subunit</fullName>
    </submittedName>
</protein>
<keyword evidence="4" id="KW-0807">Transducer</keyword>
<feature type="binding site" evidence="5">
    <location>
        <position position="152"/>
    </location>
    <ligand>
        <name>GTP</name>
        <dbReference type="ChEBI" id="CHEBI:37565"/>
    </ligand>
</feature>
<dbReference type="GO" id="GO:0005834">
    <property type="term" value="C:heterotrimeric G-protein complex"/>
    <property type="evidence" value="ECO:0007669"/>
    <property type="project" value="TreeGrafter"/>
</dbReference>
<comment type="caution">
    <text evidence="6">The sequence shown here is derived from an EMBL/GenBank/DDBJ whole genome shotgun (WGS) entry which is preliminary data.</text>
</comment>
<dbReference type="GO" id="GO:0046872">
    <property type="term" value="F:metal ion binding"/>
    <property type="evidence" value="ECO:0007669"/>
    <property type="project" value="UniProtKB-KW"/>
</dbReference>
<evidence type="ECO:0000313" key="6">
    <source>
        <dbReference type="EMBL" id="ETO04010.1"/>
    </source>
</evidence>
<dbReference type="GO" id="GO:0003924">
    <property type="term" value="F:GTPase activity"/>
    <property type="evidence" value="ECO:0007669"/>
    <property type="project" value="InterPro"/>
</dbReference>
<keyword evidence="7" id="KW-1185">Reference proteome</keyword>
<sequence>MTEKTFVINGTRMKVVDVGGQRNERKKWIHSFEHVNAVIFVISLTCYDEVPFEEVTDLDVDVNEKNNMIESIEVFEHTLRYECFKNTCFILFFNKYDLFEEKIKHSPITRAFPEFEQDTTDVQQCVDYIRQQFLEKAQSNSSRALFTHITCATDKENVKKVFNDVQIGLVSDNLDKADLV</sequence>
<reference evidence="6 7" key="1">
    <citation type="journal article" date="2013" name="Curr. Biol.">
        <title>The Genome of the Foraminiferan Reticulomyxa filosa.</title>
        <authorList>
            <person name="Glockner G."/>
            <person name="Hulsmann N."/>
            <person name="Schleicher M."/>
            <person name="Noegel A.A."/>
            <person name="Eichinger L."/>
            <person name="Gallinger C."/>
            <person name="Pawlowski J."/>
            <person name="Sierra R."/>
            <person name="Euteneuer U."/>
            <person name="Pillet L."/>
            <person name="Moustafa A."/>
            <person name="Platzer M."/>
            <person name="Groth M."/>
            <person name="Szafranski K."/>
            <person name="Schliwa M."/>
        </authorList>
    </citation>
    <scope>NUCLEOTIDE SEQUENCE [LARGE SCALE GENOMIC DNA]</scope>
</reference>
<dbReference type="SMART" id="SM00275">
    <property type="entry name" value="G_alpha"/>
    <property type="match status" value="1"/>
</dbReference>
<dbReference type="PANTHER" id="PTHR10218">
    <property type="entry name" value="GTP-BINDING PROTEIN ALPHA SUBUNIT"/>
    <property type="match status" value="1"/>
</dbReference>
<dbReference type="OrthoDB" id="5817230at2759"/>
<keyword evidence="1" id="KW-0479">Metal-binding</keyword>
<dbReference type="FunFam" id="3.40.50.300:FF:000692">
    <property type="entry name" value="Guanine nucleotide-binding protein subunit alpha"/>
    <property type="match status" value="1"/>
</dbReference>
<accession>X6LTE8</accession>
<feature type="binding site" evidence="5">
    <location>
        <begin position="94"/>
        <end position="97"/>
    </location>
    <ligand>
        <name>GTP</name>
        <dbReference type="ChEBI" id="CHEBI:37565"/>
    </ligand>
</feature>